<dbReference type="GO" id="GO:0003841">
    <property type="term" value="F:1-acylglycerol-3-phosphate O-acyltransferase activity"/>
    <property type="evidence" value="ECO:0007669"/>
    <property type="project" value="TreeGrafter"/>
</dbReference>
<evidence type="ECO:0000313" key="7">
    <source>
        <dbReference type="EMBL" id="VBB44082.1"/>
    </source>
</evidence>
<dbReference type="EMBL" id="UPXX01000027">
    <property type="protein sequence ID" value="VBB44082.1"/>
    <property type="molecule type" value="Genomic_DNA"/>
</dbReference>
<comment type="pathway">
    <text evidence="1">Lipid metabolism.</text>
</comment>
<name>A0A653A8W3_UNCDX</name>
<evidence type="ECO:0000256" key="3">
    <source>
        <dbReference type="ARBA" id="ARBA00022679"/>
    </source>
</evidence>
<dbReference type="CDD" id="cd07989">
    <property type="entry name" value="LPLAT_AGPAT-like"/>
    <property type="match status" value="1"/>
</dbReference>
<gene>
    <name evidence="7" type="ORF">TRIP_B330256</name>
</gene>
<sequence>MNERRKSLVGRGSDRSAPVGCGDAIELRRKAEREPLCRRREGFCRFARTLAALSLRPFFDLEVEGAHHVPGEGPFLLLAKHQRWEDIPLLGLSTPKGLYYVAKVELFAHPVGNWVLRSLGGVPLNRQRPLESRRYMKRLLGFLRSGEGVVVFPEGTYYPQCMGPGLSGIVRLVLGRLEVPLVPAGFEYTPKGRRTSVVVRFGPPLQPPFPAIDSLMQEIMHRIALLSGLDAPPAPHP</sequence>
<organism evidence="7">
    <name type="scientific">Uncultured Desulfatiglans sp</name>
    <dbReference type="NCBI Taxonomy" id="1748965"/>
    <lineage>
        <taxon>Bacteria</taxon>
        <taxon>Pseudomonadati</taxon>
        <taxon>Thermodesulfobacteriota</taxon>
        <taxon>Desulfobacteria</taxon>
        <taxon>Desulfatiglandales</taxon>
        <taxon>Desulfatiglandaceae</taxon>
        <taxon>Desulfatiglans</taxon>
        <taxon>environmental samples</taxon>
    </lineage>
</organism>
<keyword evidence="3 7" id="KW-0808">Transferase</keyword>
<evidence type="ECO:0000256" key="1">
    <source>
        <dbReference type="ARBA" id="ARBA00005189"/>
    </source>
</evidence>
<keyword evidence="4" id="KW-0443">Lipid metabolism</keyword>
<dbReference type="PANTHER" id="PTHR10434">
    <property type="entry name" value="1-ACYL-SN-GLYCEROL-3-PHOSPHATE ACYLTRANSFERASE"/>
    <property type="match status" value="1"/>
</dbReference>
<dbReference type="InterPro" id="IPR002123">
    <property type="entry name" value="Plipid/glycerol_acylTrfase"/>
</dbReference>
<evidence type="ECO:0000259" key="6">
    <source>
        <dbReference type="SMART" id="SM00563"/>
    </source>
</evidence>
<feature type="domain" description="Phospholipid/glycerol acyltransferase" evidence="6">
    <location>
        <begin position="75"/>
        <end position="189"/>
    </location>
</feature>
<dbReference type="GO" id="GO:0006654">
    <property type="term" value="P:phosphatidic acid biosynthetic process"/>
    <property type="evidence" value="ECO:0007669"/>
    <property type="project" value="TreeGrafter"/>
</dbReference>
<evidence type="ECO:0000256" key="5">
    <source>
        <dbReference type="ARBA" id="ARBA00023315"/>
    </source>
</evidence>
<dbReference type="AlphaFoldDB" id="A0A653A8W3"/>
<protein>
    <submittedName>
        <fullName evidence="7">Acyltransferase</fullName>
    </submittedName>
</protein>
<evidence type="ECO:0000256" key="4">
    <source>
        <dbReference type="ARBA" id="ARBA00023098"/>
    </source>
</evidence>
<evidence type="ECO:0000256" key="2">
    <source>
        <dbReference type="ARBA" id="ARBA00022516"/>
    </source>
</evidence>
<keyword evidence="2" id="KW-0444">Lipid biosynthesis</keyword>
<dbReference type="SUPFAM" id="SSF69593">
    <property type="entry name" value="Glycerol-3-phosphate (1)-acyltransferase"/>
    <property type="match status" value="1"/>
</dbReference>
<accession>A0A653A8W3</accession>
<proteinExistence type="predicted"/>
<dbReference type="SMART" id="SM00563">
    <property type="entry name" value="PlsC"/>
    <property type="match status" value="1"/>
</dbReference>
<reference evidence="7" key="1">
    <citation type="submission" date="2018-07" db="EMBL/GenBank/DDBJ databases">
        <authorList>
            <consortium name="Genoscope - CEA"/>
            <person name="William W."/>
        </authorList>
    </citation>
    <scope>NUCLEOTIDE SEQUENCE</scope>
    <source>
        <strain evidence="7">IK1</strain>
    </source>
</reference>
<dbReference type="Pfam" id="PF01553">
    <property type="entry name" value="Acyltransferase"/>
    <property type="match status" value="1"/>
</dbReference>
<keyword evidence="5 7" id="KW-0012">Acyltransferase</keyword>
<dbReference type="PANTHER" id="PTHR10434:SF64">
    <property type="entry name" value="1-ACYL-SN-GLYCEROL-3-PHOSPHATE ACYLTRANSFERASE-RELATED"/>
    <property type="match status" value="1"/>
</dbReference>